<sequence>MCEKHYYYNHKGNQLQTEREVKLCVNSHHSRPCRQTVDFHHNRDERRGAFPPSPPLSDVDFVYSGSEGERSHKRRSGSYYPAASNGVEINRRPSQRRRSVVIDDSYRASTPPTYYGTSPSRGEYPSPPRRPGVHIEISNTRAPNSSSSYRSSPNSSRVGTVGSNISTEEERLAKLERDMAKTKEALRKQQIKTKIERQNEAIASRPAVPPAPRPYRRGSVSIPPPVNQLNDAMKHVHIGHQTVEQLERERRRKERRAQEAAEKREEAAQRDRLLARMERRNSTAMYDDTRYRRHY</sequence>
<keyword evidence="1" id="KW-0175">Coiled coil</keyword>
<reference evidence="3 4" key="1">
    <citation type="submission" date="2023-01" db="EMBL/GenBank/DDBJ databases">
        <title>Analysis of 21 Apiospora genomes using comparative genomics revels a genus with tremendous synthesis potential of carbohydrate active enzymes and secondary metabolites.</title>
        <authorList>
            <person name="Sorensen T."/>
        </authorList>
    </citation>
    <scope>NUCLEOTIDE SEQUENCE [LARGE SCALE GENOMIC DNA]</scope>
    <source>
        <strain evidence="3 4">CBS 83171</strain>
    </source>
</reference>
<feature type="compositionally biased region" description="Basic and acidic residues" evidence="2">
    <location>
        <begin position="256"/>
        <end position="271"/>
    </location>
</feature>
<feature type="region of interest" description="Disordered" evidence="2">
    <location>
        <begin position="242"/>
        <end position="271"/>
    </location>
</feature>
<feature type="region of interest" description="Disordered" evidence="2">
    <location>
        <begin position="64"/>
        <end position="162"/>
    </location>
</feature>
<evidence type="ECO:0000256" key="2">
    <source>
        <dbReference type="SAM" id="MobiDB-lite"/>
    </source>
</evidence>
<dbReference type="EMBL" id="JAQQWM010000007">
    <property type="protein sequence ID" value="KAK8057179.1"/>
    <property type="molecule type" value="Genomic_DNA"/>
</dbReference>
<dbReference type="Proteomes" id="UP001446871">
    <property type="component" value="Unassembled WGS sequence"/>
</dbReference>
<feature type="coiled-coil region" evidence="1">
    <location>
        <begin position="165"/>
        <end position="192"/>
    </location>
</feature>
<name>A0ABR1UE60_9PEZI</name>
<keyword evidence="4" id="KW-1185">Reference proteome</keyword>
<evidence type="ECO:0000256" key="1">
    <source>
        <dbReference type="SAM" id="Coils"/>
    </source>
</evidence>
<feature type="compositionally biased region" description="Polar residues" evidence="2">
    <location>
        <begin position="107"/>
        <end position="120"/>
    </location>
</feature>
<evidence type="ECO:0000313" key="4">
    <source>
        <dbReference type="Proteomes" id="UP001446871"/>
    </source>
</evidence>
<comment type="caution">
    <text evidence="3">The sequence shown here is derived from an EMBL/GenBank/DDBJ whole genome shotgun (WGS) entry which is preliminary data.</text>
</comment>
<organism evidence="3 4">
    <name type="scientific">Apiospora saccharicola</name>
    <dbReference type="NCBI Taxonomy" id="335842"/>
    <lineage>
        <taxon>Eukaryota</taxon>
        <taxon>Fungi</taxon>
        <taxon>Dikarya</taxon>
        <taxon>Ascomycota</taxon>
        <taxon>Pezizomycotina</taxon>
        <taxon>Sordariomycetes</taxon>
        <taxon>Xylariomycetidae</taxon>
        <taxon>Amphisphaeriales</taxon>
        <taxon>Apiosporaceae</taxon>
        <taxon>Apiospora</taxon>
    </lineage>
</organism>
<feature type="compositionally biased region" description="Low complexity" evidence="2">
    <location>
        <begin position="143"/>
        <end position="157"/>
    </location>
</feature>
<proteinExistence type="predicted"/>
<evidence type="ECO:0000313" key="3">
    <source>
        <dbReference type="EMBL" id="KAK8057179.1"/>
    </source>
</evidence>
<accession>A0ABR1UE60</accession>
<protein>
    <submittedName>
        <fullName evidence="3">Uncharacterized protein</fullName>
    </submittedName>
</protein>
<gene>
    <name evidence="3" type="ORF">PG996_011116</name>
</gene>